<accession>A0A0N1J5B4</accession>
<evidence type="ECO:0000313" key="4">
    <source>
        <dbReference type="Proteomes" id="UP000037923"/>
    </source>
</evidence>
<dbReference type="AlphaFoldDB" id="A0A0N1J5B4"/>
<feature type="compositionally biased region" description="Low complexity" evidence="1">
    <location>
        <begin position="28"/>
        <end position="42"/>
    </location>
</feature>
<organism evidence="3 4">
    <name type="scientific">Leptomonas pyrrhocoris</name>
    <name type="common">Firebug parasite</name>
    <dbReference type="NCBI Taxonomy" id="157538"/>
    <lineage>
        <taxon>Eukaryota</taxon>
        <taxon>Discoba</taxon>
        <taxon>Euglenozoa</taxon>
        <taxon>Kinetoplastea</taxon>
        <taxon>Metakinetoplastina</taxon>
        <taxon>Trypanosomatida</taxon>
        <taxon>Trypanosomatidae</taxon>
        <taxon>Leishmaniinae</taxon>
        <taxon>Leptomonas</taxon>
    </lineage>
</organism>
<feature type="domain" description="Ubiquitin-like" evidence="2">
    <location>
        <begin position="62"/>
        <end position="136"/>
    </location>
</feature>
<sequence>MSGEVNFSGSDVDSADEWANPPQRTNTAPIAAAAEQRGAAAAGTRSLGEMDAVERDLAGDAVPVVFELPNGDQYAAKFFMGQSVEHLKVLLEKEKKLPYDTTTLYLGDRMLLDPLSLSDLPFEANVENHVKVVMTA</sequence>
<dbReference type="Proteomes" id="UP000037923">
    <property type="component" value="Unassembled WGS sequence"/>
</dbReference>
<dbReference type="EMBL" id="LGTL01000002">
    <property type="protein sequence ID" value="KPA84841.1"/>
    <property type="molecule type" value="Genomic_DNA"/>
</dbReference>
<dbReference type="OMA" id="IDEWEAP"/>
<name>A0A0N1J5B4_LEPPY</name>
<dbReference type="PROSITE" id="PS50053">
    <property type="entry name" value="UBIQUITIN_2"/>
    <property type="match status" value="1"/>
</dbReference>
<evidence type="ECO:0000313" key="3">
    <source>
        <dbReference type="EMBL" id="KPA84841.1"/>
    </source>
</evidence>
<comment type="caution">
    <text evidence="3">The sequence shown here is derived from an EMBL/GenBank/DDBJ whole genome shotgun (WGS) entry which is preliminary data.</text>
</comment>
<keyword evidence="4" id="KW-1185">Reference proteome</keyword>
<dbReference type="VEuPathDB" id="TriTrypDB:LpyrH10_02_2860"/>
<feature type="compositionally biased region" description="Polar residues" evidence="1">
    <location>
        <begin position="1"/>
        <end position="11"/>
    </location>
</feature>
<dbReference type="InterPro" id="IPR000626">
    <property type="entry name" value="Ubiquitin-like_dom"/>
</dbReference>
<dbReference type="OrthoDB" id="273632at2759"/>
<feature type="region of interest" description="Disordered" evidence="1">
    <location>
        <begin position="1"/>
        <end position="46"/>
    </location>
</feature>
<reference evidence="3 4" key="1">
    <citation type="submission" date="2015-07" db="EMBL/GenBank/DDBJ databases">
        <title>High-quality genome of monoxenous trypanosomatid Leptomonas pyrrhocoris.</title>
        <authorList>
            <person name="Flegontov P."/>
            <person name="Butenko A."/>
            <person name="Firsov S."/>
            <person name="Vlcek C."/>
            <person name="Logacheva M.D."/>
            <person name="Field M."/>
            <person name="Filatov D."/>
            <person name="Flegontova O."/>
            <person name="Gerasimov E."/>
            <person name="Jackson A.P."/>
            <person name="Kelly S."/>
            <person name="Opperdoes F."/>
            <person name="O'Reilly A."/>
            <person name="Votypka J."/>
            <person name="Yurchenko V."/>
            <person name="Lukes J."/>
        </authorList>
    </citation>
    <scope>NUCLEOTIDE SEQUENCE [LARGE SCALE GENOMIC DNA]</scope>
    <source>
        <strain evidence="3">H10</strain>
    </source>
</reference>
<dbReference type="PANTHER" id="PTHR41749">
    <property type="entry name" value="UBIQUITIN-LIKE DOMAIN-CONTAINING PROTEIN"/>
    <property type="match status" value="1"/>
</dbReference>
<evidence type="ECO:0000259" key="2">
    <source>
        <dbReference type="PROSITE" id="PS50053"/>
    </source>
</evidence>
<evidence type="ECO:0000256" key="1">
    <source>
        <dbReference type="SAM" id="MobiDB-lite"/>
    </source>
</evidence>
<dbReference type="GeneID" id="26901607"/>
<proteinExistence type="predicted"/>
<gene>
    <name evidence="3" type="ORF">ABB37_01312</name>
</gene>
<dbReference type="InterPro" id="IPR029071">
    <property type="entry name" value="Ubiquitin-like_domsf"/>
</dbReference>
<dbReference type="SUPFAM" id="SSF54236">
    <property type="entry name" value="Ubiquitin-like"/>
    <property type="match status" value="1"/>
</dbReference>
<dbReference type="PANTHER" id="PTHR41749:SF1">
    <property type="entry name" value="UBIQUITIN-LIKE DOMAIN-CONTAINING PROTEIN"/>
    <property type="match status" value="1"/>
</dbReference>
<protein>
    <recommendedName>
        <fullName evidence="2">Ubiquitin-like domain-containing protein</fullName>
    </recommendedName>
</protein>
<dbReference type="RefSeq" id="XP_015663280.1">
    <property type="nucleotide sequence ID" value="XM_015797760.1"/>
</dbReference>